<reference evidence="3 4" key="1">
    <citation type="journal article" date="2015" name="Genome Biol. Evol.">
        <title>The genome of winter moth (Operophtera brumata) provides a genomic perspective on sexual dimorphism and phenology.</title>
        <authorList>
            <person name="Derks M.F."/>
            <person name="Smit S."/>
            <person name="Salis L."/>
            <person name="Schijlen E."/>
            <person name="Bossers A."/>
            <person name="Mateman C."/>
            <person name="Pijl A.S."/>
            <person name="de Ridder D."/>
            <person name="Groenen M.A."/>
            <person name="Visser M.E."/>
            <person name="Megens H.J."/>
        </authorList>
    </citation>
    <scope>NUCLEOTIDE SEQUENCE [LARGE SCALE GENOMIC DNA]</scope>
    <source>
        <strain evidence="3">WM2013NL</strain>
        <tissue evidence="3">Head and thorax</tissue>
    </source>
</reference>
<dbReference type="Gene3D" id="2.40.10.10">
    <property type="entry name" value="Trypsin-like serine proteases"/>
    <property type="match status" value="2"/>
</dbReference>
<name>A0A0L7KQ24_OPEBR</name>
<dbReference type="PROSITE" id="PS50240">
    <property type="entry name" value="TRYPSIN_DOM"/>
    <property type="match status" value="1"/>
</dbReference>
<evidence type="ECO:0000313" key="3">
    <source>
        <dbReference type="EMBL" id="KOB65423.1"/>
    </source>
</evidence>
<dbReference type="Proteomes" id="UP000037510">
    <property type="component" value="Unassembled WGS sequence"/>
</dbReference>
<feature type="non-terminal residue" evidence="3">
    <location>
        <position position="160"/>
    </location>
</feature>
<dbReference type="SMART" id="SM00020">
    <property type="entry name" value="Tryp_SPc"/>
    <property type="match status" value="1"/>
</dbReference>
<sequence length="160" mass="17444">MALVLSGMLSGENAPEGRVPYQASLRSLQNSHFCGGTVLNSRWVLTAAHCTTGLLAGGDRYYVDQIVVHEEYDNVFIRNDVSVVRTATEIEFSSRVQPISLPEHNTGADADLVLSGWGRTSMINLTSLDVDRCKDVYYGINPVYDSQICSLTKSGEGACH</sequence>
<accession>A0A0L7KQ24</accession>
<keyword evidence="1" id="KW-1015">Disulfide bond</keyword>
<dbReference type="InterPro" id="IPR018114">
    <property type="entry name" value="TRYPSIN_HIS"/>
</dbReference>
<comment type="caution">
    <text evidence="3">The sequence shown here is derived from an EMBL/GenBank/DDBJ whole genome shotgun (WGS) entry which is preliminary data.</text>
</comment>
<dbReference type="InterPro" id="IPR001314">
    <property type="entry name" value="Peptidase_S1A"/>
</dbReference>
<proteinExistence type="predicted"/>
<dbReference type="PANTHER" id="PTHR24250">
    <property type="entry name" value="CHYMOTRYPSIN-RELATED"/>
    <property type="match status" value="1"/>
</dbReference>
<evidence type="ECO:0000256" key="1">
    <source>
        <dbReference type="ARBA" id="ARBA00023157"/>
    </source>
</evidence>
<dbReference type="PRINTS" id="PR00722">
    <property type="entry name" value="CHYMOTRYPSIN"/>
</dbReference>
<dbReference type="STRING" id="104452.A0A0L7KQ24"/>
<gene>
    <name evidence="3" type="ORF">OBRU01_23123</name>
</gene>
<keyword evidence="4" id="KW-1185">Reference proteome</keyword>
<organism evidence="3 4">
    <name type="scientific">Operophtera brumata</name>
    <name type="common">Winter moth</name>
    <name type="synonym">Phalaena brumata</name>
    <dbReference type="NCBI Taxonomy" id="104452"/>
    <lineage>
        <taxon>Eukaryota</taxon>
        <taxon>Metazoa</taxon>
        <taxon>Ecdysozoa</taxon>
        <taxon>Arthropoda</taxon>
        <taxon>Hexapoda</taxon>
        <taxon>Insecta</taxon>
        <taxon>Pterygota</taxon>
        <taxon>Neoptera</taxon>
        <taxon>Endopterygota</taxon>
        <taxon>Lepidoptera</taxon>
        <taxon>Glossata</taxon>
        <taxon>Ditrysia</taxon>
        <taxon>Geometroidea</taxon>
        <taxon>Geometridae</taxon>
        <taxon>Larentiinae</taxon>
        <taxon>Operophtera</taxon>
    </lineage>
</organism>
<dbReference type="SUPFAM" id="SSF50494">
    <property type="entry name" value="Trypsin-like serine proteases"/>
    <property type="match status" value="1"/>
</dbReference>
<feature type="domain" description="Peptidase S1" evidence="2">
    <location>
        <begin position="8"/>
        <end position="160"/>
    </location>
</feature>
<dbReference type="GO" id="GO:0004252">
    <property type="term" value="F:serine-type endopeptidase activity"/>
    <property type="evidence" value="ECO:0007669"/>
    <property type="project" value="InterPro"/>
</dbReference>
<dbReference type="CDD" id="cd00190">
    <property type="entry name" value="Tryp_SPc"/>
    <property type="match status" value="1"/>
</dbReference>
<dbReference type="EMBL" id="JTDY01007162">
    <property type="protein sequence ID" value="KOB65423.1"/>
    <property type="molecule type" value="Genomic_DNA"/>
</dbReference>
<dbReference type="PANTHER" id="PTHR24250:SF50">
    <property type="entry name" value="PEPTIDASE S1 DOMAIN-CONTAINING PROTEIN"/>
    <property type="match status" value="1"/>
</dbReference>
<dbReference type="Pfam" id="PF00089">
    <property type="entry name" value="Trypsin"/>
    <property type="match status" value="1"/>
</dbReference>
<dbReference type="AlphaFoldDB" id="A0A0L7KQ24"/>
<dbReference type="InterPro" id="IPR001254">
    <property type="entry name" value="Trypsin_dom"/>
</dbReference>
<dbReference type="PROSITE" id="PS00134">
    <property type="entry name" value="TRYPSIN_HIS"/>
    <property type="match status" value="1"/>
</dbReference>
<protein>
    <submittedName>
        <fullName evidence="3">Putative serine-type enodpeptidase</fullName>
    </submittedName>
</protein>
<evidence type="ECO:0000313" key="4">
    <source>
        <dbReference type="Proteomes" id="UP000037510"/>
    </source>
</evidence>
<dbReference type="GO" id="GO:0006508">
    <property type="term" value="P:proteolysis"/>
    <property type="evidence" value="ECO:0007669"/>
    <property type="project" value="InterPro"/>
</dbReference>
<dbReference type="InterPro" id="IPR043504">
    <property type="entry name" value="Peptidase_S1_PA_chymotrypsin"/>
</dbReference>
<dbReference type="InterPro" id="IPR009003">
    <property type="entry name" value="Peptidase_S1_PA"/>
</dbReference>
<evidence type="ECO:0000259" key="2">
    <source>
        <dbReference type="PROSITE" id="PS50240"/>
    </source>
</evidence>